<evidence type="ECO:0008006" key="4">
    <source>
        <dbReference type="Google" id="ProtNLM"/>
    </source>
</evidence>
<evidence type="ECO:0000313" key="2">
    <source>
        <dbReference type="EMBL" id="KAF2086751.1"/>
    </source>
</evidence>
<dbReference type="AlphaFoldDB" id="A0A9P4HW76"/>
<dbReference type="Proteomes" id="UP000799776">
    <property type="component" value="Unassembled WGS sequence"/>
</dbReference>
<sequence>MLLALALALALAIATHGLQTERHRADAAEEREAQTPLRAHDWQRAGRIVTTVAAACCLCPLFHPYASPRGPRVPGASNARSNASARRYRLAAANRATPLHSSLMLLTDV</sequence>
<evidence type="ECO:0000313" key="3">
    <source>
        <dbReference type="Proteomes" id="UP000799776"/>
    </source>
</evidence>
<keyword evidence="1" id="KW-0732">Signal</keyword>
<name>A0A9P4HW76_9PEZI</name>
<dbReference type="EMBL" id="ML978723">
    <property type="protein sequence ID" value="KAF2086751.1"/>
    <property type="molecule type" value="Genomic_DNA"/>
</dbReference>
<feature type="chain" id="PRO_5040165779" description="Secreted protein" evidence="1">
    <location>
        <begin position="18"/>
        <end position="109"/>
    </location>
</feature>
<gene>
    <name evidence="2" type="ORF">K490DRAFT_57656</name>
</gene>
<keyword evidence="3" id="KW-1185">Reference proteome</keyword>
<accession>A0A9P4HW76</accession>
<reference evidence="2" key="1">
    <citation type="journal article" date="2020" name="Stud. Mycol.">
        <title>101 Dothideomycetes genomes: a test case for predicting lifestyles and emergence of pathogens.</title>
        <authorList>
            <person name="Haridas S."/>
            <person name="Albert R."/>
            <person name="Binder M."/>
            <person name="Bloem J."/>
            <person name="Labutti K."/>
            <person name="Salamov A."/>
            <person name="Andreopoulos B."/>
            <person name="Baker S."/>
            <person name="Barry K."/>
            <person name="Bills G."/>
            <person name="Bluhm B."/>
            <person name="Cannon C."/>
            <person name="Castanera R."/>
            <person name="Culley D."/>
            <person name="Daum C."/>
            <person name="Ezra D."/>
            <person name="Gonzalez J."/>
            <person name="Henrissat B."/>
            <person name="Kuo A."/>
            <person name="Liang C."/>
            <person name="Lipzen A."/>
            <person name="Lutzoni F."/>
            <person name="Magnuson J."/>
            <person name="Mondo S."/>
            <person name="Nolan M."/>
            <person name="Ohm R."/>
            <person name="Pangilinan J."/>
            <person name="Park H.-J."/>
            <person name="Ramirez L."/>
            <person name="Alfaro M."/>
            <person name="Sun H."/>
            <person name="Tritt A."/>
            <person name="Yoshinaga Y."/>
            <person name="Zwiers L.-H."/>
            <person name="Turgeon B."/>
            <person name="Goodwin S."/>
            <person name="Spatafora J."/>
            <person name="Crous P."/>
            <person name="Grigoriev I."/>
        </authorList>
    </citation>
    <scope>NUCLEOTIDE SEQUENCE</scope>
    <source>
        <strain evidence="2">CBS 121410</strain>
    </source>
</reference>
<proteinExistence type="predicted"/>
<comment type="caution">
    <text evidence="2">The sequence shown here is derived from an EMBL/GenBank/DDBJ whole genome shotgun (WGS) entry which is preliminary data.</text>
</comment>
<evidence type="ECO:0000256" key="1">
    <source>
        <dbReference type="SAM" id="SignalP"/>
    </source>
</evidence>
<feature type="signal peptide" evidence="1">
    <location>
        <begin position="1"/>
        <end position="17"/>
    </location>
</feature>
<protein>
    <recommendedName>
        <fullName evidence="4">Secreted protein</fullName>
    </recommendedName>
</protein>
<organism evidence="2 3">
    <name type="scientific">Saccharata proteae CBS 121410</name>
    <dbReference type="NCBI Taxonomy" id="1314787"/>
    <lineage>
        <taxon>Eukaryota</taxon>
        <taxon>Fungi</taxon>
        <taxon>Dikarya</taxon>
        <taxon>Ascomycota</taxon>
        <taxon>Pezizomycotina</taxon>
        <taxon>Dothideomycetes</taxon>
        <taxon>Dothideomycetes incertae sedis</taxon>
        <taxon>Botryosphaeriales</taxon>
        <taxon>Saccharataceae</taxon>
        <taxon>Saccharata</taxon>
    </lineage>
</organism>